<dbReference type="PRINTS" id="PR00260">
    <property type="entry name" value="CHEMTRNSDUCR"/>
</dbReference>
<dbReference type="CDD" id="cd06225">
    <property type="entry name" value="HAMP"/>
    <property type="match status" value="1"/>
</dbReference>
<dbReference type="PANTHER" id="PTHR43531:SF11">
    <property type="entry name" value="METHYL-ACCEPTING CHEMOTAXIS PROTEIN 3"/>
    <property type="match status" value="1"/>
</dbReference>
<dbReference type="Pfam" id="PF00015">
    <property type="entry name" value="MCPsignal"/>
    <property type="match status" value="1"/>
</dbReference>
<dbReference type="InterPro" id="IPR003660">
    <property type="entry name" value="HAMP_dom"/>
</dbReference>
<name>A0A480APW0_9BURK</name>
<evidence type="ECO:0008006" key="10">
    <source>
        <dbReference type="Google" id="ProtNLM"/>
    </source>
</evidence>
<evidence type="ECO:0000256" key="3">
    <source>
        <dbReference type="PROSITE-ProRule" id="PRU00284"/>
    </source>
</evidence>
<dbReference type="SUPFAM" id="SSF158472">
    <property type="entry name" value="HAMP domain-like"/>
    <property type="match status" value="1"/>
</dbReference>
<evidence type="ECO:0000259" key="7">
    <source>
        <dbReference type="PROSITE" id="PS50885"/>
    </source>
</evidence>
<dbReference type="Gene3D" id="1.10.287.950">
    <property type="entry name" value="Methyl-accepting chemotaxis protein"/>
    <property type="match status" value="1"/>
</dbReference>
<comment type="caution">
    <text evidence="8">The sequence shown here is derived from an EMBL/GenBank/DDBJ whole genome shotgun (WGS) entry which is preliminary data.</text>
</comment>
<evidence type="ECO:0000313" key="9">
    <source>
        <dbReference type="Proteomes" id="UP000301751"/>
    </source>
</evidence>
<dbReference type="SMART" id="SM00283">
    <property type="entry name" value="MA"/>
    <property type="match status" value="1"/>
</dbReference>
<dbReference type="InterPro" id="IPR051310">
    <property type="entry name" value="MCP_chemotaxis"/>
</dbReference>
<dbReference type="AlphaFoldDB" id="A0A480APW0"/>
<dbReference type="GO" id="GO:0005886">
    <property type="term" value="C:plasma membrane"/>
    <property type="evidence" value="ECO:0007669"/>
    <property type="project" value="TreeGrafter"/>
</dbReference>
<evidence type="ECO:0000256" key="1">
    <source>
        <dbReference type="ARBA" id="ARBA00022500"/>
    </source>
</evidence>
<keyword evidence="4" id="KW-0175">Coiled coil</keyword>
<protein>
    <recommendedName>
        <fullName evidence="10">Methyl-accepting chemotaxis protein</fullName>
    </recommendedName>
</protein>
<dbReference type="GO" id="GO:0004888">
    <property type="term" value="F:transmembrane signaling receptor activity"/>
    <property type="evidence" value="ECO:0007669"/>
    <property type="project" value="InterPro"/>
</dbReference>
<reference evidence="9" key="1">
    <citation type="submission" date="2019-03" db="EMBL/GenBank/DDBJ databases">
        <title>Aquabacterium pictum sp.nov., the first bacteriochlorophyll a-containing freshwater bacterium in the genus Aquabacterium of the class Betaproteobacteria.</title>
        <authorList>
            <person name="Hirose S."/>
            <person name="Tank M."/>
            <person name="Hara E."/>
            <person name="Tamaki H."/>
            <person name="Takaichi S."/>
            <person name="Haruta S."/>
            <person name="Hanada S."/>
        </authorList>
    </citation>
    <scope>NUCLEOTIDE SEQUENCE [LARGE SCALE GENOMIC DNA]</scope>
    <source>
        <strain evidence="9">W35</strain>
    </source>
</reference>
<dbReference type="InterPro" id="IPR004089">
    <property type="entry name" value="MCPsignal_dom"/>
</dbReference>
<feature type="domain" description="HAMP" evidence="7">
    <location>
        <begin position="331"/>
        <end position="383"/>
    </location>
</feature>
<proteinExistence type="inferred from homology"/>
<evidence type="ECO:0000259" key="6">
    <source>
        <dbReference type="PROSITE" id="PS50111"/>
    </source>
</evidence>
<keyword evidence="9" id="KW-1185">Reference proteome</keyword>
<evidence type="ECO:0000256" key="2">
    <source>
        <dbReference type="ARBA" id="ARBA00029447"/>
    </source>
</evidence>
<dbReference type="InterPro" id="IPR004090">
    <property type="entry name" value="Chemotax_Me-accpt_rcpt"/>
</dbReference>
<keyword evidence="3" id="KW-0807">Transducer</keyword>
<comment type="similarity">
    <text evidence="2">Belongs to the methyl-accepting chemotaxis (MCP) protein family.</text>
</comment>
<feature type="domain" description="Methyl-accepting transducer" evidence="6">
    <location>
        <begin position="455"/>
        <end position="670"/>
    </location>
</feature>
<dbReference type="SMART" id="SM00304">
    <property type="entry name" value="HAMP"/>
    <property type="match status" value="2"/>
</dbReference>
<keyword evidence="1" id="KW-0145">Chemotaxis</keyword>
<accession>A0A480APW0</accession>
<dbReference type="EMBL" id="BJCL01000006">
    <property type="protein sequence ID" value="GCL63649.1"/>
    <property type="molecule type" value="Genomic_DNA"/>
</dbReference>
<dbReference type="PROSITE" id="PS51257">
    <property type="entry name" value="PROKAR_LIPOPROTEIN"/>
    <property type="match status" value="1"/>
</dbReference>
<gene>
    <name evidence="8" type="ORF">AQPW35_27300</name>
</gene>
<dbReference type="SUPFAM" id="SSF58104">
    <property type="entry name" value="Methyl-accepting chemotaxis protein (MCP) signaling domain"/>
    <property type="match status" value="1"/>
</dbReference>
<dbReference type="Proteomes" id="UP000301751">
    <property type="component" value="Unassembled WGS sequence"/>
</dbReference>
<sequence>MQLWQKFSAIGLIAVAACAVPLTKVVLNTNAQIAVALAEDAGLDPLQSAAEMLGHVQAHRALAHEQLSGQPGAEAQRRQHLDAAQAAAAKLAKQLESLPYPQAAASLKALKTDMDAVGQALASGKVGADASLELHGKVVGDLLALIEHVADESTLSLDPVAESYFVMTAAVDHLPRLAEAVELLRLTGMRHITGANLSEATRARLAESSHQVHYLQARADAQLGKAMQLDASLKAPLLAAGEPAAKAVDDYHELAEKYGETGKATLSAAEFGRQGAAASALQFKVVTAAVNSLERLLHDRVQALRTERATLLAGLLTMALLALAMGVAITRSVTRPLGKAVAAANAVTAGDLNHTIEDRGSDEAAQLLQCFGRMQDSLRERQQQDARRMAEAQAEAEMAQRTAEEINATVEAATHGDFTRRIELDGKSEFHASLCGKFNELIETISGTMVEVRSAAQQLSSASEQVSQTSQSLAHSASQQAAGVEETTASLHEISASVRQNADSATVTDGIATQAASEAMEGGQAVSQTVDAMKSIAQKIGIVDDIAYQTNLLALNAAIEAARAGEHGKGFAVVAAEVRKLAERSQAAAREIGQLAGGSVNLAERAGHLLERMVPSIHKTSELVQEIAAASGEQNSSVVQITGAMNHLSSSTQQTASASEELSATAEELSAQAQRLQELMAFFKLAQDGAAVRPAASQPVLHRPAASVGLRFGQQSAGTSAASARLPELAAGAVDESSFARF</sequence>
<evidence type="ECO:0000256" key="4">
    <source>
        <dbReference type="SAM" id="Coils"/>
    </source>
</evidence>
<dbReference type="Gene3D" id="6.10.340.10">
    <property type="match status" value="1"/>
</dbReference>
<dbReference type="PROSITE" id="PS50885">
    <property type="entry name" value="HAMP"/>
    <property type="match status" value="1"/>
</dbReference>
<evidence type="ECO:0000256" key="5">
    <source>
        <dbReference type="SAM" id="MobiDB-lite"/>
    </source>
</evidence>
<dbReference type="PANTHER" id="PTHR43531">
    <property type="entry name" value="PROTEIN ICFG"/>
    <property type="match status" value="1"/>
</dbReference>
<dbReference type="PROSITE" id="PS50111">
    <property type="entry name" value="CHEMOTAXIS_TRANSDUC_2"/>
    <property type="match status" value="1"/>
</dbReference>
<dbReference type="GO" id="GO:0007165">
    <property type="term" value="P:signal transduction"/>
    <property type="evidence" value="ECO:0007669"/>
    <property type="project" value="UniProtKB-KW"/>
</dbReference>
<feature type="compositionally biased region" description="Low complexity" evidence="5">
    <location>
        <begin position="467"/>
        <end position="482"/>
    </location>
</feature>
<dbReference type="Pfam" id="PF00672">
    <property type="entry name" value="HAMP"/>
    <property type="match status" value="1"/>
</dbReference>
<feature type="region of interest" description="Disordered" evidence="5">
    <location>
        <begin position="467"/>
        <end position="488"/>
    </location>
</feature>
<organism evidence="8 9">
    <name type="scientific">Pseudaquabacterium pictum</name>
    <dbReference type="NCBI Taxonomy" id="2315236"/>
    <lineage>
        <taxon>Bacteria</taxon>
        <taxon>Pseudomonadati</taxon>
        <taxon>Pseudomonadota</taxon>
        <taxon>Betaproteobacteria</taxon>
        <taxon>Burkholderiales</taxon>
        <taxon>Sphaerotilaceae</taxon>
        <taxon>Pseudaquabacterium</taxon>
    </lineage>
</organism>
<dbReference type="GO" id="GO:0006935">
    <property type="term" value="P:chemotaxis"/>
    <property type="evidence" value="ECO:0007669"/>
    <property type="project" value="UniProtKB-KW"/>
</dbReference>
<evidence type="ECO:0000313" key="8">
    <source>
        <dbReference type="EMBL" id="GCL63649.1"/>
    </source>
</evidence>
<feature type="coiled-coil region" evidence="4">
    <location>
        <begin position="659"/>
        <end position="686"/>
    </location>
</feature>